<dbReference type="RefSeq" id="WP_245227830.1">
    <property type="nucleotide sequence ID" value="NZ_BAAAEQ010000003.1"/>
</dbReference>
<dbReference type="InterPro" id="IPR050490">
    <property type="entry name" value="Bact_solute-bd_prot1"/>
</dbReference>
<evidence type="ECO:0000256" key="2">
    <source>
        <dbReference type="ARBA" id="ARBA00008520"/>
    </source>
</evidence>
<evidence type="ECO:0000313" key="5">
    <source>
        <dbReference type="EMBL" id="NJB76307.1"/>
    </source>
</evidence>
<name>A0ABX0X3R3_9PROT</name>
<sequence>MGEFAPPKGLSCRALWTSLCHAFGHKDHGAKHASPADATRQSNRSGIRAVGIARALTLAAAGLLVSTSIASAQLRFWTTEEQPERLAKQEEMAKEFEAKTGTSVEVIPVTETELGTRATAAYAAGDLPDVIYLTLQYVLPWSEAGILDTEANNEVVNQLGKDTFAPAALSMADFDGEVAAVPSDGWTQMVLYRKDLFDEAGLEAPNTYANIVKAIEALHNPPEMYGFVAATKIDENFMSQVLEHVFLANGATPVAADGSVGFDKAKLVEALEFYKKLADASPPGDLYWKQSREVYFAGKAAMIIWSPFILDELAGLRDSAPPTINNDPTSGELASKTGVVTRLMGPSNPNGAAWGDIRYFGITNDADTDPAEEFVKFSLGEGYTSTLSIAPEGKFPVRHGTADNPDEFVKAWSTLPVGVDRKKPLSELYDPAVITDIVSGLETANRWGVAEGQLAKASRIINSQVINRRVREFIDGERDADATADLINEEVSNIE</sequence>
<evidence type="ECO:0000256" key="4">
    <source>
        <dbReference type="ARBA" id="ARBA00022729"/>
    </source>
</evidence>
<dbReference type="InterPro" id="IPR006059">
    <property type="entry name" value="SBP"/>
</dbReference>
<dbReference type="Proteomes" id="UP000556869">
    <property type="component" value="Unassembled WGS sequence"/>
</dbReference>
<keyword evidence="6" id="KW-1185">Reference proteome</keyword>
<comment type="similarity">
    <text evidence="2">Belongs to the bacterial solute-binding protein 1 family.</text>
</comment>
<dbReference type="SUPFAM" id="SSF53850">
    <property type="entry name" value="Periplasmic binding protein-like II"/>
    <property type="match status" value="1"/>
</dbReference>
<organism evidence="5 6">
    <name type="scientific">Thalassospira tepidiphila</name>
    <dbReference type="NCBI Taxonomy" id="393657"/>
    <lineage>
        <taxon>Bacteria</taxon>
        <taxon>Pseudomonadati</taxon>
        <taxon>Pseudomonadota</taxon>
        <taxon>Alphaproteobacteria</taxon>
        <taxon>Rhodospirillales</taxon>
        <taxon>Thalassospiraceae</taxon>
        <taxon>Thalassospira</taxon>
    </lineage>
</organism>
<keyword evidence="3" id="KW-0813">Transport</keyword>
<gene>
    <name evidence="5" type="ORF">GGR96_003429</name>
</gene>
<dbReference type="PANTHER" id="PTHR43649:SF34">
    <property type="entry name" value="ABC TRANSPORTER PERIPLASMIC-BINDING PROTEIN YCJN-RELATED"/>
    <property type="match status" value="1"/>
</dbReference>
<comment type="subcellular location">
    <subcellularLocation>
        <location evidence="1">Periplasm</location>
    </subcellularLocation>
</comment>
<keyword evidence="5" id="KW-0762">Sugar transport</keyword>
<keyword evidence="4" id="KW-0732">Signal</keyword>
<dbReference type="EMBL" id="JAATJD010000003">
    <property type="protein sequence ID" value="NJB76307.1"/>
    <property type="molecule type" value="Genomic_DNA"/>
</dbReference>
<evidence type="ECO:0000256" key="3">
    <source>
        <dbReference type="ARBA" id="ARBA00022448"/>
    </source>
</evidence>
<dbReference type="Gene3D" id="3.40.190.10">
    <property type="entry name" value="Periplasmic binding protein-like II"/>
    <property type="match status" value="1"/>
</dbReference>
<comment type="caution">
    <text evidence="5">The sequence shown here is derived from an EMBL/GenBank/DDBJ whole genome shotgun (WGS) entry which is preliminary data.</text>
</comment>
<evidence type="ECO:0000256" key="1">
    <source>
        <dbReference type="ARBA" id="ARBA00004418"/>
    </source>
</evidence>
<proteinExistence type="inferred from homology"/>
<evidence type="ECO:0000313" key="6">
    <source>
        <dbReference type="Proteomes" id="UP000556869"/>
    </source>
</evidence>
<accession>A0ABX0X3R3</accession>
<dbReference type="PANTHER" id="PTHR43649">
    <property type="entry name" value="ARABINOSE-BINDING PROTEIN-RELATED"/>
    <property type="match status" value="1"/>
</dbReference>
<dbReference type="Pfam" id="PF13416">
    <property type="entry name" value="SBP_bac_8"/>
    <property type="match status" value="1"/>
</dbReference>
<reference evidence="5 6" key="1">
    <citation type="submission" date="2020-03" db="EMBL/GenBank/DDBJ databases">
        <title>Genomic Encyclopedia of Type Strains, Phase IV (KMG-IV): sequencing the most valuable type-strain genomes for metagenomic binning, comparative biology and taxonomic classification.</title>
        <authorList>
            <person name="Goeker M."/>
        </authorList>
    </citation>
    <scope>NUCLEOTIDE SEQUENCE [LARGE SCALE GENOMIC DNA]</scope>
    <source>
        <strain evidence="5 6">DSM 18888</strain>
    </source>
</reference>
<protein>
    <submittedName>
        <fullName evidence="5">Multiple sugar transport system substrate-binding protein</fullName>
    </submittedName>
</protein>